<dbReference type="InterPro" id="IPR025668">
    <property type="entry name" value="Tnp_DDE_dom"/>
</dbReference>
<evidence type="ECO:0000259" key="1">
    <source>
        <dbReference type="Pfam" id="PF13751"/>
    </source>
</evidence>
<dbReference type="Pfam" id="PF13751">
    <property type="entry name" value="DDE_Tnp_1_6"/>
    <property type="match status" value="1"/>
</dbReference>
<reference evidence="2" key="1">
    <citation type="journal article" date="2014" name="Front. Microbiol.">
        <title>High frequency of phylogenetically diverse reductive dehalogenase-homologous genes in deep subseafloor sedimentary metagenomes.</title>
        <authorList>
            <person name="Kawai M."/>
            <person name="Futagami T."/>
            <person name="Toyoda A."/>
            <person name="Takaki Y."/>
            <person name="Nishi S."/>
            <person name="Hori S."/>
            <person name="Arai W."/>
            <person name="Tsubouchi T."/>
            <person name="Morono Y."/>
            <person name="Uchiyama I."/>
            <person name="Ito T."/>
            <person name="Fujiyama A."/>
            <person name="Inagaki F."/>
            <person name="Takami H."/>
        </authorList>
    </citation>
    <scope>NUCLEOTIDE SEQUENCE</scope>
    <source>
        <strain evidence="2">Expedition CK06-06</strain>
    </source>
</reference>
<feature type="domain" description="Transposase DDE" evidence="1">
    <location>
        <begin position="31"/>
        <end position="108"/>
    </location>
</feature>
<comment type="caution">
    <text evidence="2">The sequence shown here is derived from an EMBL/GenBank/DDBJ whole genome shotgun (WGS) entry which is preliminary data.</text>
</comment>
<accession>X1A705</accession>
<dbReference type="AlphaFoldDB" id="X1A705"/>
<sequence>KVAITPANVPDANGLENVCPSQGGIYADKGYCTKKAKRAAAKRSCHLAAIKKNNMLDKNRDQDRWYSKMRSPYERVFSQQNKRVRYVGVAKNQFAAFMEAICFNLKRLTVLDPPDLCLS</sequence>
<name>X1A705_9ZZZZ</name>
<dbReference type="EMBL" id="BART01007303">
    <property type="protein sequence ID" value="GAG55966.1"/>
    <property type="molecule type" value="Genomic_DNA"/>
</dbReference>
<evidence type="ECO:0000313" key="2">
    <source>
        <dbReference type="EMBL" id="GAG55966.1"/>
    </source>
</evidence>
<feature type="non-terminal residue" evidence="2">
    <location>
        <position position="1"/>
    </location>
</feature>
<proteinExistence type="predicted"/>
<protein>
    <recommendedName>
        <fullName evidence="1">Transposase DDE domain-containing protein</fullName>
    </recommendedName>
</protein>
<gene>
    <name evidence="2" type="ORF">S01H4_16644</name>
</gene>
<organism evidence="2">
    <name type="scientific">marine sediment metagenome</name>
    <dbReference type="NCBI Taxonomy" id="412755"/>
    <lineage>
        <taxon>unclassified sequences</taxon>
        <taxon>metagenomes</taxon>
        <taxon>ecological metagenomes</taxon>
    </lineage>
</organism>